<evidence type="ECO:0000259" key="3">
    <source>
        <dbReference type="Pfam" id="PF02470"/>
    </source>
</evidence>
<dbReference type="EMBL" id="MVHJ01000002">
    <property type="protein sequence ID" value="ORA06611.1"/>
    <property type="molecule type" value="Genomic_DNA"/>
</dbReference>
<evidence type="ECO:0000259" key="4">
    <source>
        <dbReference type="Pfam" id="PF11887"/>
    </source>
</evidence>
<keyword evidence="2" id="KW-0732">Signal</keyword>
<organism evidence="5 6">
    <name type="scientific">Mycolicibacterium bacteremicum</name>
    <name type="common">Mycobacterium bacteremicum</name>
    <dbReference type="NCBI Taxonomy" id="564198"/>
    <lineage>
        <taxon>Bacteria</taxon>
        <taxon>Bacillati</taxon>
        <taxon>Actinomycetota</taxon>
        <taxon>Actinomycetes</taxon>
        <taxon>Mycobacteriales</taxon>
        <taxon>Mycobacteriaceae</taxon>
        <taxon>Mycolicibacterium</taxon>
    </lineage>
</organism>
<feature type="chain" id="PRO_5038698551" evidence="2">
    <location>
        <begin position="23"/>
        <end position="401"/>
    </location>
</feature>
<dbReference type="AlphaFoldDB" id="A0A1W9Z2R9"/>
<protein>
    <submittedName>
        <fullName evidence="5">Mammalian cell entry protein</fullName>
    </submittedName>
</protein>
<accession>A0A1W9Z2R9</accession>
<dbReference type="PROSITE" id="PS51257">
    <property type="entry name" value="PROKAR_LIPOPROTEIN"/>
    <property type="match status" value="1"/>
</dbReference>
<evidence type="ECO:0000313" key="5">
    <source>
        <dbReference type="EMBL" id="ORA06611.1"/>
    </source>
</evidence>
<dbReference type="Pfam" id="PF11887">
    <property type="entry name" value="Mce4_CUP1"/>
    <property type="match status" value="1"/>
</dbReference>
<feature type="compositionally biased region" description="Pro residues" evidence="1">
    <location>
        <begin position="391"/>
        <end position="401"/>
    </location>
</feature>
<dbReference type="OrthoDB" id="4368973at2"/>
<evidence type="ECO:0000313" key="6">
    <source>
        <dbReference type="Proteomes" id="UP000192366"/>
    </source>
</evidence>
<feature type="domain" description="Mce/MlaD" evidence="3">
    <location>
        <begin position="40"/>
        <end position="115"/>
    </location>
</feature>
<dbReference type="InterPro" id="IPR003399">
    <property type="entry name" value="Mce/MlaD"/>
</dbReference>
<dbReference type="Proteomes" id="UP000192366">
    <property type="component" value="Unassembled WGS sequence"/>
</dbReference>
<feature type="signal peptide" evidence="2">
    <location>
        <begin position="1"/>
        <end position="22"/>
    </location>
</feature>
<evidence type="ECO:0000256" key="1">
    <source>
        <dbReference type="SAM" id="MobiDB-lite"/>
    </source>
</evidence>
<name>A0A1W9Z2R9_MYCBA</name>
<gene>
    <name evidence="5" type="ORF">BST17_02870</name>
</gene>
<dbReference type="InterPro" id="IPR052336">
    <property type="entry name" value="MlaD_Phospholipid_Transporter"/>
</dbReference>
<proteinExistence type="predicted"/>
<dbReference type="InterPro" id="IPR024516">
    <property type="entry name" value="Mce_C"/>
</dbReference>
<comment type="caution">
    <text evidence="5">The sequence shown here is derived from an EMBL/GenBank/DDBJ whole genome shotgun (WGS) entry which is preliminary data.</text>
</comment>
<dbReference type="Pfam" id="PF02470">
    <property type="entry name" value="MlaD"/>
    <property type="match status" value="1"/>
</dbReference>
<dbReference type="STRING" id="564198.BST17_02870"/>
<dbReference type="GO" id="GO:0005576">
    <property type="term" value="C:extracellular region"/>
    <property type="evidence" value="ECO:0007669"/>
    <property type="project" value="TreeGrafter"/>
</dbReference>
<evidence type="ECO:0000256" key="2">
    <source>
        <dbReference type="SAM" id="SignalP"/>
    </source>
</evidence>
<sequence length="401" mass="41231">MNRLTGRVLPLALAGWLATGCATEGLASLPLPAPGSGAGGYAITAVFSNALNLPANAKVKLAGADIGEMESMVARNYTAVTTLRIMDGVQLPRGSTAELRSATPLGDVFVSIRPPVDVDAATGLLRDGDTIGLGSTQAAATVESLLSSAAVLVNGGAVRNFTNIINGLGKATGDQGQAFGTLIAKTNHTLGTLNGRADQLSEAMTATSQLVDRLAEKNDALGELMDAAAPATETLAEHTTDIADLIVQIGDTTAQLRKFPSIAGTDTSGRSVIGDANTVAGAWNDVALTPDATLYKLNKLMPPFVKSTASNSISTRASIDRLVLGSIPDIGFAGDPGLHGPKRYDWHKLVGSLQYTLLRLQERVVGRGPGVPQLPVIPSPTEPGQVQPATPAAPLPAEAPR</sequence>
<keyword evidence="6" id="KW-1185">Reference proteome</keyword>
<dbReference type="PANTHER" id="PTHR33371:SF15">
    <property type="entry name" value="LIPOPROTEIN LPRN"/>
    <property type="match status" value="1"/>
</dbReference>
<dbReference type="RefSeq" id="WP_083055433.1">
    <property type="nucleotide sequence ID" value="NZ_JACKVM010000008.1"/>
</dbReference>
<feature type="region of interest" description="Disordered" evidence="1">
    <location>
        <begin position="371"/>
        <end position="401"/>
    </location>
</feature>
<reference evidence="5 6" key="1">
    <citation type="submission" date="2017-02" db="EMBL/GenBank/DDBJ databases">
        <title>The new phylogeny of genus Mycobacterium.</title>
        <authorList>
            <person name="Tortoli E."/>
            <person name="Trovato A."/>
            <person name="Cirillo D.M."/>
        </authorList>
    </citation>
    <scope>NUCLEOTIDE SEQUENCE [LARGE SCALE GENOMIC DNA]</scope>
    <source>
        <strain evidence="5 6">DSM 45578</strain>
    </source>
</reference>
<feature type="domain" description="Mammalian cell entry C-terminal" evidence="4">
    <location>
        <begin position="125"/>
        <end position="259"/>
    </location>
</feature>
<dbReference type="PANTHER" id="PTHR33371">
    <property type="entry name" value="INTERMEMBRANE PHOSPHOLIPID TRANSPORT SYSTEM BINDING PROTEIN MLAD-RELATED"/>
    <property type="match status" value="1"/>
</dbReference>